<comment type="caution">
    <text evidence="1">The sequence shown here is derived from an EMBL/GenBank/DDBJ whole genome shotgun (WGS) entry which is preliminary data.</text>
</comment>
<evidence type="ECO:0000313" key="2">
    <source>
        <dbReference type="Proteomes" id="UP000256679"/>
    </source>
</evidence>
<dbReference type="EMBL" id="QFCQ01000028">
    <property type="protein sequence ID" value="RDW13626.1"/>
    <property type="molecule type" value="Genomic_DNA"/>
</dbReference>
<dbReference type="Proteomes" id="UP000256679">
    <property type="component" value="Unassembled WGS sequence"/>
</dbReference>
<organism evidence="1 2">
    <name type="scientific">Paracoccus thiocyanatus</name>
    <dbReference type="NCBI Taxonomy" id="34006"/>
    <lineage>
        <taxon>Bacteria</taxon>
        <taxon>Pseudomonadati</taxon>
        <taxon>Pseudomonadota</taxon>
        <taxon>Alphaproteobacteria</taxon>
        <taxon>Rhodobacterales</taxon>
        <taxon>Paracoccaceae</taxon>
        <taxon>Paracoccus</taxon>
    </lineage>
</organism>
<proteinExistence type="predicted"/>
<evidence type="ECO:0000313" key="1">
    <source>
        <dbReference type="EMBL" id="RDW13626.1"/>
    </source>
</evidence>
<protein>
    <submittedName>
        <fullName evidence="1">Uncharacterized protein</fullName>
    </submittedName>
</protein>
<keyword evidence="2" id="KW-1185">Reference proteome</keyword>
<reference evidence="1 2" key="1">
    <citation type="submission" date="2018-05" db="EMBL/GenBank/DDBJ databases">
        <title>Whole genome sequencing of Paracoccus thiocyanatus SST.</title>
        <authorList>
            <person name="Ghosh W."/>
            <person name="Rameez M.J."/>
            <person name="Roy C."/>
        </authorList>
    </citation>
    <scope>NUCLEOTIDE SEQUENCE [LARGE SCALE GENOMIC DNA]</scope>
    <source>
        <strain evidence="1 2">SST</strain>
    </source>
</reference>
<gene>
    <name evidence="1" type="ORF">DIE28_07035</name>
</gene>
<sequence length="62" mass="7035">MARRRQTVAERLRVVHEPARDLAVTLPSPDPRLAELVRLLARSAARDFVEAEERENGGHHPD</sequence>
<name>A0A3D8PC23_9RHOB</name>
<dbReference type="AlphaFoldDB" id="A0A3D8PC23"/>
<accession>A0A3D8PC23</accession>